<comment type="subcellular location">
    <subcellularLocation>
        <location evidence="1">Endomembrane system</location>
        <topology evidence="1">Multi-pass membrane protein</topology>
    </subcellularLocation>
</comment>
<gene>
    <name evidence="6" type="ORF">H7I77_20080</name>
</gene>
<dbReference type="Proteomes" id="UP001207528">
    <property type="component" value="Unassembled WGS sequence"/>
</dbReference>
<accession>A0AAW5SPT1</accession>
<reference evidence="6" key="1">
    <citation type="submission" date="2020-07" db="EMBL/GenBank/DDBJ databases">
        <authorList>
            <person name="Pettersson B.M.F."/>
            <person name="Behra P.R.K."/>
            <person name="Ramesh M."/>
            <person name="Das S."/>
            <person name="Dasgupta S."/>
            <person name="Kirsebom L.A."/>
        </authorList>
    </citation>
    <scope>NUCLEOTIDE SEQUENCE</scope>
    <source>
        <strain evidence="6">DSM 44203</strain>
    </source>
</reference>
<evidence type="ECO:0000256" key="1">
    <source>
        <dbReference type="ARBA" id="ARBA00004127"/>
    </source>
</evidence>
<keyword evidence="3 5" id="KW-1133">Transmembrane helix</keyword>
<reference evidence="6" key="2">
    <citation type="journal article" date="2022" name="BMC Genomics">
        <title>Comparative genome analysis of mycobacteria focusing on tRNA and non-coding RNA.</title>
        <authorList>
            <person name="Behra P.R.K."/>
            <person name="Pettersson B.M.F."/>
            <person name="Ramesh M."/>
            <person name="Das S."/>
            <person name="Dasgupta S."/>
            <person name="Kirsebom L.A."/>
        </authorList>
    </citation>
    <scope>NUCLEOTIDE SEQUENCE</scope>
    <source>
        <strain evidence="6">DSM 44203</strain>
    </source>
</reference>
<keyword evidence="2 5" id="KW-0812">Transmembrane</keyword>
<evidence type="ECO:0000313" key="7">
    <source>
        <dbReference type="Proteomes" id="UP001207528"/>
    </source>
</evidence>
<evidence type="ECO:0000256" key="3">
    <source>
        <dbReference type="ARBA" id="ARBA00022989"/>
    </source>
</evidence>
<organism evidence="6 7">
    <name type="scientific">Mycolicibacterium novocastrense</name>
    <name type="common">Mycobacterium novocastrense</name>
    <dbReference type="NCBI Taxonomy" id="59813"/>
    <lineage>
        <taxon>Bacteria</taxon>
        <taxon>Bacillati</taxon>
        <taxon>Actinomycetota</taxon>
        <taxon>Actinomycetes</taxon>
        <taxon>Mycobacteriales</taxon>
        <taxon>Mycobacteriaceae</taxon>
        <taxon>Mycolicibacterium</taxon>
    </lineage>
</organism>
<proteinExistence type="predicted"/>
<evidence type="ECO:0000313" key="6">
    <source>
        <dbReference type="EMBL" id="MCV7025620.1"/>
    </source>
</evidence>
<evidence type="ECO:0000256" key="2">
    <source>
        <dbReference type="ARBA" id="ARBA00022692"/>
    </source>
</evidence>
<name>A0AAW5SPT1_MYCNV</name>
<dbReference type="InterPro" id="IPR007318">
    <property type="entry name" value="Phopholipid_MeTrfase"/>
</dbReference>
<dbReference type="GO" id="GO:0012505">
    <property type="term" value="C:endomembrane system"/>
    <property type="evidence" value="ECO:0007669"/>
    <property type="project" value="UniProtKB-SubCell"/>
</dbReference>
<dbReference type="RefSeq" id="WP_067387744.1">
    <property type="nucleotide sequence ID" value="NZ_BCTA01000018.1"/>
</dbReference>
<dbReference type="Gene3D" id="1.20.120.1630">
    <property type="match status" value="1"/>
</dbReference>
<dbReference type="AlphaFoldDB" id="A0AAW5SPT1"/>
<evidence type="ECO:0000256" key="4">
    <source>
        <dbReference type="ARBA" id="ARBA00023136"/>
    </source>
</evidence>
<feature type="transmembrane region" description="Helical" evidence="5">
    <location>
        <begin position="64"/>
        <end position="83"/>
    </location>
</feature>
<evidence type="ECO:0000256" key="5">
    <source>
        <dbReference type="SAM" id="Phobius"/>
    </source>
</evidence>
<comment type="caution">
    <text evidence="6">The sequence shown here is derived from an EMBL/GenBank/DDBJ whole genome shotgun (WGS) entry which is preliminary data.</text>
</comment>
<protein>
    <submittedName>
        <fullName evidence="6">Isoprenylcysteine carboxylmethyltransferase family protein</fullName>
    </submittedName>
</protein>
<keyword evidence="4 5" id="KW-0472">Membrane</keyword>
<dbReference type="EMBL" id="JACKTI010000050">
    <property type="protein sequence ID" value="MCV7025620.1"/>
    <property type="molecule type" value="Genomic_DNA"/>
</dbReference>
<sequence>MTHKEYPMYPRLPLLSRMARDVCQGGSMRRSTALYMWSAYGAHAAVNGWALACPDRRLPVPRKVSSIGWVAVIGGIGLCIAGMSRFANLGEVEGTRNDALITGGVYRYSRNPQYLGYIMALGGAAVARHSLTSAALAVGWAGVCAAWIPIEEQQLTALYGQAYGDYAGQVGRWWRRPS</sequence>
<dbReference type="Pfam" id="PF04191">
    <property type="entry name" value="PEMT"/>
    <property type="match status" value="1"/>
</dbReference>
<feature type="transmembrane region" description="Helical" evidence="5">
    <location>
        <begin position="34"/>
        <end position="52"/>
    </location>
</feature>